<dbReference type="GO" id="GO:0004067">
    <property type="term" value="F:asparaginase activity"/>
    <property type="evidence" value="ECO:0007669"/>
    <property type="project" value="UniProtKB-EC"/>
</dbReference>
<accession>A8MAW8</accession>
<evidence type="ECO:0000256" key="4">
    <source>
        <dbReference type="ARBA" id="ARBA00022813"/>
    </source>
</evidence>
<dbReference type="PANTHER" id="PTHR10188">
    <property type="entry name" value="L-ASPARAGINASE"/>
    <property type="match status" value="1"/>
</dbReference>
<dbReference type="Gene3D" id="3.60.20.30">
    <property type="entry name" value="(Glycosyl)asparaginase"/>
    <property type="match status" value="1"/>
</dbReference>
<dbReference type="EC" id="3.5.1.1" evidence="1"/>
<keyword evidence="3" id="KW-0378">Hydrolase</keyword>
<evidence type="ECO:0000256" key="2">
    <source>
        <dbReference type="ARBA" id="ARBA00022670"/>
    </source>
</evidence>
<dbReference type="CDD" id="cd14950">
    <property type="entry name" value="Asparaginase_2_like_2"/>
    <property type="match status" value="1"/>
</dbReference>
<dbReference type="OrthoDB" id="18230at2157"/>
<dbReference type="InterPro" id="IPR029055">
    <property type="entry name" value="Ntn_hydrolases_N"/>
</dbReference>
<reference evidence="10 11" key="1">
    <citation type="submission" date="2007-10" db="EMBL/GenBank/DDBJ databases">
        <title>Complete sequence of Caldivirga maquilingensis IC-167.</title>
        <authorList>
            <consortium name="US DOE Joint Genome Institute"/>
            <person name="Copeland A."/>
            <person name="Lucas S."/>
            <person name="Lapidus A."/>
            <person name="Barry K."/>
            <person name="Glavina del Rio T."/>
            <person name="Dalin E."/>
            <person name="Tice H."/>
            <person name="Pitluck S."/>
            <person name="Saunders E."/>
            <person name="Brettin T."/>
            <person name="Bruce D."/>
            <person name="Detter J.C."/>
            <person name="Han C."/>
            <person name="Schmutz J."/>
            <person name="Larimer F."/>
            <person name="Land M."/>
            <person name="Hauser L."/>
            <person name="Kyrpides N."/>
            <person name="Ivanova N."/>
            <person name="Biddle J.F."/>
            <person name="Zhang Z."/>
            <person name="Fitz-Gibbon S.T."/>
            <person name="Lowe T.M."/>
            <person name="Saltikov C."/>
            <person name="House C.H."/>
            <person name="Richardson P."/>
        </authorList>
    </citation>
    <scope>NUCLEOTIDE SEQUENCE [LARGE SCALE GENOMIC DNA]</scope>
    <source>
        <strain evidence="11">ATCC 700844 / DSM 13496 / JCM 10307 / IC-167</strain>
    </source>
</reference>
<evidence type="ECO:0000256" key="3">
    <source>
        <dbReference type="ARBA" id="ARBA00022801"/>
    </source>
</evidence>
<protein>
    <recommendedName>
        <fullName evidence="6">Plant-type L-asparaginase</fullName>
        <ecNumber evidence="1">3.5.1.1</ecNumber>
    </recommendedName>
    <alternativeName>
        <fullName evidence="5">L-asparagine amidohydrolase</fullName>
    </alternativeName>
</protein>
<dbReference type="GO" id="GO:0005737">
    <property type="term" value="C:cytoplasm"/>
    <property type="evidence" value="ECO:0007669"/>
    <property type="project" value="TreeGrafter"/>
</dbReference>
<dbReference type="GeneID" id="5710337"/>
<organism evidence="10 11">
    <name type="scientific">Caldivirga maquilingensis (strain ATCC 700844 / DSM 13496 / JCM 10307 / IC-167)</name>
    <dbReference type="NCBI Taxonomy" id="397948"/>
    <lineage>
        <taxon>Archaea</taxon>
        <taxon>Thermoproteota</taxon>
        <taxon>Thermoprotei</taxon>
        <taxon>Thermoproteales</taxon>
        <taxon>Thermoproteaceae</taxon>
        <taxon>Caldivirga</taxon>
    </lineage>
</organism>
<dbReference type="FunFam" id="3.60.20.30:FF:000001">
    <property type="entry name" value="Isoaspartyl peptidase/L-asparaginase"/>
    <property type="match status" value="1"/>
</dbReference>
<evidence type="ECO:0000256" key="7">
    <source>
        <dbReference type="ARBA" id="ARBA00049366"/>
    </source>
</evidence>
<comment type="catalytic activity">
    <reaction evidence="7">
        <text>L-asparagine + H2O = L-aspartate + NH4(+)</text>
        <dbReference type="Rhea" id="RHEA:21016"/>
        <dbReference type="ChEBI" id="CHEBI:15377"/>
        <dbReference type="ChEBI" id="CHEBI:28938"/>
        <dbReference type="ChEBI" id="CHEBI:29991"/>
        <dbReference type="ChEBI" id="CHEBI:58048"/>
        <dbReference type="EC" id="3.5.1.1"/>
    </reaction>
</comment>
<evidence type="ECO:0000256" key="8">
    <source>
        <dbReference type="PIRSR" id="PIRSR600246-1"/>
    </source>
</evidence>
<evidence type="ECO:0000256" key="5">
    <source>
        <dbReference type="ARBA" id="ARBA00030414"/>
    </source>
</evidence>
<name>A8MAW8_CALMQ</name>
<dbReference type="Proteomes" id="UP000001137">
    <property type="component" value="Chromosome"/>
</dbReference>
<dbReference type="GO" id="GO:0008233">
    <property type="term" value="F:peptidase activity"/>
    <property type="evidence" value="ECO:0007669"/>
    <property type="project" value="UniProtKB-KW"/>
</dbReference>
<dbReference type="InterPro" id="IPR000246">
    <property type="entry name" value="Peptidase_T2"/>
</dbReference>
<dbReference type="KEGG" id="cma:Cmaq_1774"/>
<dbReference type="RefSeq" id="WP_012186816.1">
    <property type="nucleotide sequence ID" value="NC_009954.1"/>
</dbReference>
<dbReference type="EMBL" id="CP000852">
    <property type="protein sequence ID" value="ABW02597.1"/>
    <property type="molecule type" value="Genomic_DNA"/>
</dbReference>
<evidence type="ECO:0000313" key="10">
    <source>
        <dbReference type="EMBL" id="ABW02597.1"/>
    </source>
</evidence>
<dbReference type="GO" id="GO:0006508">
    <property type="term" value="P:proteolysis"/>
    <property type="evidence" value="ECO:0007669"/>
    <property type="project" value="UniProtKB-KW"/>
</dbReference>
<evidence type="ECO:0000256" key="1">
    <source>
        <dbReference type="ARBA" id="ARBA00012920"/>
    </source>
</evidence>
<feature type="site" description="Cleavage; by autolysis" evidence="9">
    <location>
        <begin position="176"/>
        <end position="177"/>
    </location>
</feature>
<gene>
    <name evidence="10" type="ordered locus">Cmaq_1774</name>
</gene>
<keyword evidence="2" id="KW-0645">Protease</keyword>
<dbReference type="STRING" id="397948.Cmaq_1774"/>
<feature type="active site" description="Nucleophile" evidence="8">
    <location>
        <position position="177"/>
    </location>
</feature>
<dbReference type="SUPFAM" id="SSF56235">
    <property type="entry name" value="N-terminal nucleophile aminohydrolases (Ntn hydrolases)"/>
    <property type="match status" value="1"/>
</dbReference>
<dbReference type="AlphaFoldDB" id="A8MAW8"/>
<dbReference type="PANTHER" id="PTHR10188:SF6">
    <property type="entry name" value="N(4)-(BETA-N-ACETYLGLUCOSAMINYL)-L-ASPARAGINASE"/>
    <property type="match status" value="1"/>
</dbReference>
<proteinExistence type="predicted"/>
<dbReference type="HOGENOM" id="CLU_021603_1_2_2"/>
<evidence type="ECO:0000256" key="9">
    <source>
        <dbReference type="PIRSR" id="PIRSR600246-3"/>
    </source>
</evidence>
<evidence type="ECO:0000256" key="6">
    <source>
        <dbReference type="ARBA" id="ARBA00044776"/>
    </source>
</evidence>
<keyword evidence="4" id="KW-0068">Autocatalytic cleavage</keyword>
<dbReference type="Pfam" id="PF01112">
    <property type="entry name" value="Asparaginase_2"/>
    <property type="match status" value="1"/>
</dbReference>
<evidence type="ECO:0000313" key="11">
    <source>
        <dbReference type="Proteomes" id="UP000001137"/>
    </source>
</evidence>
<sequence>MEPIIVIHGGAGGYRFSNDEERLKYVKELEDATINGLKALQNGGAVDAVEAAVSNMEDSGLFDAGKGSVLTISGNVEVDAGIMDGRSMRIGAVAAVKNVANPIKLARMIMEKTSHVIIAGDGAAELAKLWKLYTPTHKLYSDAKSRRYEDMLRDYKSGKGYFSGNLKLISELGIGDTVGAVALDKDGNLAAGTSTGGVWLKLDGRVGDSPIPGAGYWAQNGVAAFSASGLGEVIVRSMVCIRAAYLVENGLSIGEALRRVVDDVTKRYGNGLVGVIGIDAKGNVASSFNTSAMARAWGRGSRVMRIAFYPDDAWP</sequence>
<dbReference type="eggNOG" id="arCOG04779">
    <property type="taxonomic scope" value="Archaea"/>
</dbReference>
<keyword evidence="11" id="KW-1185">Reference proteome</keyword>